<dbReference type="STRING" id="1664069.BGLY_4616"/>
<dbReference type="InterPro" id="IPR008928">
    <property type="entry name" value="6-hairpin_glycosidase_sf"/>
</dbReference>
<reference evidence="2 4" key="1">
    <citation type="journal article" date="2015" name="Int. J. Syst. Evol. Microbiol.">
        <title>Bacillus glycinifermentans sp. nov., isolated from fermented soybean paste.</title>
        <authorList>
            <person name="Kim S.J."/>
            <person name="Dunlap C.A."/>
            <person name="Kwon S.W."/>
            <person name="Rooney A.P."/>
        </authorList>
    </citation>
    <scope>NUCLEOTIDE SEQUENCE [LARGE SCALE GENOMIC DNA]</scope>
    <source>
        <strain evidence="2 4">GO-13</strain>
    </source>
</reference>
<protein>
    <submittedName>
        <fullName evidence="2">Lipoprotein YdaJ</fullName>
    </submittedName>
</protein>
<dbReference type="EMBL" id="LECW02000045">
    <property type="protein sequence ID" value="KRT90009.1"/>
    <property type="molecule type" value="Genomic_DNA"/>
</dbReference>
<evidence type="ECO:0000313" key="3">
    <source>
        <dbReference type="EMBL" id="MEC0483683.1"/>
    </source>
</evidence>
<proteinExistence type="predicted"/>
<evidence type="ECO:0000313" key="5">
    <source>
        <dbReference type="Proteomes" id="UP001341297"/>
    </source>
</evidence>
<keyword evidence="1" id="KW-0732">Signal</keyword>
<dbReference type="PATRIC" id="fig|1664069.3.peg.2875"/>
<keyword evidence="5" id="KW-1185">Reference proteome</keyword>
<feature type="chain" id="PRO_5044543586" evidence="1">
    <location>
        <begin position="24"/>
        <end position="364"/>
    </location>
</feature>
<dbReference type="Gene3D" id="1.50.10.10">
    <property type="match status" value="1"/>
</dbReference>
<dbReference type="Proteomes" id="UP001341297">
    <property type="component" value="Unassembled WGS sequence"/>
</dbReference>
<dbReference type="RefSeq" id="WP_048354206.1">
    <property type="nucleotide sequence ID" value="NZ_CP023481.1"/>
</dbReference>
<evidence type="ECO:0000313" key="2">
    <source>
        <dbReference type="EMBL" id="KRT90009.1"/>
    </source>
</evidence>
<dbReference type="GO" id="GO:0005975">
    <property type="term" value="P:carbohydrate metabolic process"/>
    <property type="evidence" value="ECO:0007669"/>
    <property type="project" value="InterPro"/>
</dbReference>
<dbReference type="EMBL" id="JARRTL010000006">
    <property type="protein sequence ID" value="MEC0483683.1"/>
    <property type="molecule type" value="Genomic_DNA"/>
</dbReference>
<dbReference type="SUPFAM" id="SSF48208">
    <property type="entry name" value="Six-hairpin glycosidases"/>
    <property type="match status" value="1"/>
</dbReference>
<feature type="signal peptide" evidence="1">
    <location>
        <begin position="1"/>
        <end position="23"/>
    </location>
</feature>
<organism evidence="2 4">
    <name type="scientific">Bacillus glycinifermentans</name>
    <dbReference type="NCBI Taxonomy" id="1664069"/>
    <lineage>
        <taxon>Bacteria</taxon>
        <taxon>Bacillati</taxon>
        <taxon>Bacillota</taxon>
        <taxon>Bacilli</taxon>
        <taxon>Bacillales</taxon>
        <taxon>Bacillaceae</taxon>
        <taxon>Bacillus</taxon>
    </lineage>
</organism>
<dbReference type="Proteomes" id="UP000036168">
    <property type="component" value="Unassembled WGS sequence"/>
</dbReference>
<sequence>MRHVLMGLILCCLFIGLSAGGFTAESNLQKRSAADAANEPLQPAEYFVYHHLMNDQGLIKTDLSDQPVYLSESLGLWMEFLVNRKDAPHFQEQYQRLTESFLMKNGLVSWEIQNGEASGVNALIDDLRIMRSFDQAAALWGNSQYEQTAQKIGDALKTYNMNNGVFTDFYDSASQAASKDITLSYIMPDALSVLKKNGIIDKETLQRNKNILFSAPLKNGFLPKTYNTETKEYSYDSEVNIIDQLYAAWHLRPGDENAAVLADWIIHEFQTNGKLYGRYLADTKKPAVQYESPSVYALAIMFLTKQNADSTVIKAIYERMNDFEILDPTKTYYGGYMSGNETHSFDNLLPLLAERKLFDENIIQ</sequence>
<dbReference type="InterPro" id="IPR012341">
    <property type="entry name" value="6hp_glycosidase-like_sf"/>
</dbReference>
<dbReference type="AlphaFoldDB" id="A0A0J6EFV4"/>
<reference evidence="2" key="2">
    <citation type="submission" date="2015-10" db="EMBL/GenBank/DDBJ databases">
        <authorList>
            <person name="Gilbert D.G."/>
        </authorList>
    </citation>
    <scope>NUCLEOTIDE SEQUENCE</scope>
    <source>
        <strain evidence="2">GO-13</strain>
    </source>
</reference>
<comment type="caution">
    <text evidence="2">The sequence shown here is derived from an EMBL/GenBank/DDBJ whole genome shotgun (WGS) entry which is preliminary data.</text>
</comment>
<dbReference type="OrthoDB" id="1779554at2"/>
<name>A0A0J6EFV4_9BACI</name>
<evidence type="ECO:0000256" key="1">
    <source>
        <dbReference type="SAM" id="SignalP"/>
    </source>
</evidence>
<evidence type="ECO:0000313" key="4">
    <source>
        <dbReference type="Proteomes" id="UP000036168"/>
    </source>
</evidence>
<accession>A0A0J6HG94</accession>
<reference evidence="3 5" key="3">
    <citation type="submission" date="2023-03" db="EMBL/GenBank/DDBJ databases">
        <title>Agriculturally important microbes genome sequencing.</title>
        <authorList>
            <person name="Dunlap C."/>
        </authorList>
    </citation>
    <scope>NUCLEOTIDE SEQUENCE [LARGE SCALE GENOMIC DNA]</scope>
    <source>
        <strain evidence="3 5">CBP-3203</strain>
    </source>
</reference>
<keyword evidence="2" id="KW-0449">Lipoprotein</keyword>
<gene>
    <name evidence="2" type="ORF">AB447_205335</name>
    <name evidence="3" type="ORF">P8828_02315</name>
</gene>
<accession>A0A0J6EFV4</accession>